<comment type="caution">
    <text evidence="6">The sequence shown here is derived from an EMBL/GenBank/DDBJ whole genome shotgun (WGS) entry which is preliminary data.</text>
</comment>
<name>U2KWT9_9FIRM</name>
<evidence type="ECO:0008006" key="8">
    <source>
        <dbReference type="Google" id="ProtNLM"/>
    </source>
</evidence>
<dbReference type="Proteomes" id="UP000016662">
    <property type="component" value="Unassembled WGS sequence"/>
</dbReference>
<evidence type="ECO:0000256" key="1">
    <source>
        <dbReference type="ARBA" id="ARBA00004141"/>
    </source>
</evidence>
<evidence type="ECO:0000256" key="4">
    <source>
        <dbReference type="ARBA" id="ARBA00023136"/>
    </source>
</evidence>
<dbReference type="InterPro" id="IPR006603">
    <property type="entry name" value="PQ-loop_rpt"/>
</dbReference>
<dbReference type="EMBL" id="AWVF01000097">
    <property type="protein sequence ID" value="ERJ96757.1"/>
    <property type="molecule type" value="Genomic_DNA"/>
</dbReference>
<evidence type="ECO:0000256" key="5">
    <source>
        <dbReference type="SAM" id="Phobius"/>
    </source>
</evidence>
<keyword evidence="3 5" id="KW-1133">Transmembrane helix</keyword>
<feature type="transmembrane region" description="Helical" evidence="5">
    <location>
        <begin position="66"/>
        <end position="88"/>
    </location>
</feature>
<evidence type="ECO:0000313" key="7">
    <source>
        <dbReference type="Proteomes" id="UP000016662"/>
    </source>
</evidence>
<gene>
    <name evidence="6" type="ORF">RUMCAL_00871</name>
</gene>
<reference evidence="6 7" key="1">
    <citation type="submission" date="2013-07" db="EMBL/GenBank/DDBJ databases">
        <authorList>
            <person name="Weinstock G."/>
            <person name="Sodergren E."/>
            <person name="Wylie T."/>
            <person name="Fulton L."/>
            <person name="Fulton R."/>
            <person name="Fronick C."/>
            <person name="O'Laughlin M."/>
            <person name="Godfrey J."/>
            <person name="Miner T."/>
            <person name="Herter B."/>
            <person name="Appelbaum E."/>
            <person name="Cordes M."/>
            <person name="Lek S."/>
            <person name="Wollam A."/>
            <person name="Pepin K.H."/>
            <person name="Palsikar V.B."/>
            <person name="Mitreva M."/>
            <person name="Wilson R.K."/>
        </authorList>
    </citation>
    <scope>NUCLEOTIDE SEQUENCE [LARGE SCALE GENOMIC DNA]</scope>
    <source>
        <strain evidence="6 7">ATCC 27760</strain>
    </source>
</reference>
<keyword evidence="2 5" id="KW-0812">Transmembrane</keyword>
<dbReference type="AlphaFoldDB" id="U2KWT9"/>
<dbReference type="eggNOG" id="ENOG5032Y8D">
    <property type="taxonomic scope" value="Bacteria"/>
</dbReference>
<dbReference type="HOGENOM" id="CLU_1702952_0_0_9"/>
<keyword evidence="7" id="KW-1185">Reference proteome</keyword>
<feature type="transmembrane region" description="Helical" evidence="5">
    <location>
        <begin position="6"/>
        <end position="27"/>
    </location>
</feature>
<keyword evidence="4 5" id="KW-0472">Membrane</keyword>
<comment type="subcellular location">
    <subcellularLocation>
        <location evidence="1">Membrane</location>
        <topology evidence="1">Multi-pass membrane protein</topology>
    </subcellularLocation>
</comment>
<protein>
    <recommendedName>
        <fullName evidence="8">PQ loop repeat protein</fullName>
    </recommendedName>
</protein>
<organism evidence="6 7">
    <name type="scientific">Ruminococcus callidus ATCC 27760</name>
    <dbReference type="NCBI Taxonomy" id="411473"/>
    <lineage>
        <taxon>Bacteria</taxon>
        <taxon>Bacillati</taxon>
        <taxon>Bacillota</taxon>
        <taxon>Clostridia</taxon>
        <taxon>Eubacteriales</taxon>
        <taxon>Oscillospiraceae</taxon>
        <taxon>Ruminococcus</taxon>
    </lineage>
</organism>
<feature type="transmembrane region" description="Helical" evidence="5">
    <location>
        <begin position="39"/>
        <end position="60"/>
    </location>
</feature>
<accession>U2KWT9</accession>
<evidence type="ECO:0000256" key="2">
    <source>
        <dbReference type="ARBA" id="ARBA00022692"/>
    </source>
</evidence>
<dbReference type="PATRIC" id="fig|411473.3.peg.714"/>
<dbReference type="Gene3D" id="1.20.1280.290">
    <property type="match status" value="1"/>
</dbReference>
<dbReference type="GO" id="GO:0016020">
    <property type="term" value="C:membrane"/>
    <property type="evidence" value="ECO:0007669"/>
    <property type="project" value="UniProtKB-SubCell"/>
</dbReference>
<sequence length="154" mass="16970">MEDNIMGGILETAMLICFGCSWPINLVKNYKCRSAKGMSLPFILLLIVGYVAGICAKFIIGVNVHNAYVLVVYLLNLAMVTANLFVYFRNRGLDRKAELCVELDADDPAMELVAASVADKVQQRSKSRGAVLRPKAAGNAGFIDYIQWGKTFEE</sequence>
<dbReference type="Pfam" id="PF04193">
    <property type="entry name" value="PQ-loop"/>
    <property type="match status" value="1"/>
</dbReference>
<proteinExistence type="predicted"/>
<evidence type="ECO:0000313" key="6">
    <source>
        <dbReference type="EMBL" id="ERJ96757.1"/>
    </source>
</evidence>
<evidence type="ECO:0000256" key="3">
    <source>
        <dbReference type="ARBA" id="ARBA00022989"/>
    </source>
</evidence>